<dbReference type="Proteomes" id="UP001161438">
    <property type="component" value="Chromosome 5"/>
</dbReference>
<sequence length="85" mass="10003">MPKENMDTKSSIADHSSIEANLGEREIKTKNERMMRQTKLLKDTLDLLWNKTLEQQEVCEQLKQQNDYLEDYIGNLMKSSNVLEK</sequence>
<dbReference type="Pfam" id="PF10224">
    <property type="entry name" value="DUF2205"/>
    <property type="match status" value="1"/>
</dbReference>
<dbReference type="RefSeq" id="XP_056081765.1">
    <property type="nucleotide sequence ID" value="XM_056222034.1"/>
</dbReference>
<protein>
    <submittedName>
        <fullName evidence="2">Uncharacterized protein</fullName>
    </submittedName>
</protein>
<reference evidence="2" key="1">
    <citation type="submission" date="2022-10" db="EMBL/GenBank/DDBJ databases">
        <authorList>
            <person name="Byrne P K."/>
        </authorList>
    </citation>
    <scope>NUCLEOTIDE SEQUENCE</scope>
    <source>
        <strain evidence="2">IFO1815</strain>
    </source>
</reference>
<organism evidence="2 3">
    <name type="scientific">Saccharomyces mikatae IFO 1815</name>
    <dbReference type="NCBI Taxonomy" id="226126"/>
    <lineage>
        <taxon>Eukaryota</taxon>
        <taxon>Fungi</taxon>
        <taxon>Dikarya</taxon>
        <taxon>Ascomycota</taxon>
        <taxon>Saccharomycotina</taxon>
        <taxon>Saccharomycetes</taxon>
        <taxon>Saccharomycetales</taxon>
        <taxon>Saccharomycetaceae</taxon>
        <taxon>Saccharomyces</taxon>
    </lineage>
</organism>
<dbReference type="EMBL" id="OX365761">
    <property type="protein sequence ID" value="CAI4038650.1"/>
    <property type="molecule type" value="Genomic_DNA"/>
</dbReference>
<keyword evidence="3" id="KW-1185">Reference proteome</keyword>
<feature type="region of interest" description="Disordered" evidence="1">
    <location>
        <begin position="1"/>
        <end position="25"/>
    </location>
</feature>
<dbReference type="AlphaFoldDB" id="A0AA35IXA0"/>
<evidence type="ECO:0000256" key="1">
    <source>
        <dbReference type="SAM" id="MobiDB-lite"/>
    </source>
</evidence>
<proteinExistence type="predicted"/>
<evidence type="ECO:0000313" key="2">
    <source>
        <dbReference type="EMBL" id="CAI4038650.1"/>
    </source>
</evidence>
<dbReference type="GeneID" id="80917861"/>
<name>A0AA35IXA0_SACMI</name>
<dbReference type="Gene3D" id="1.20.5.170">
    <property type="match status" value="1"/>
</dbReference>
<accession>A0AA35IXA0</accession>
<gene>
    <name evidence="2" type="primary">SMKI05G2650</name>
    <name evidence="2" type="ORF">SMKI_05G2650</name>
</gene>
<dbReference type="InterPro" id="IPR019357">
    <property type="entry name" value="SCOC"/>
</dbReference>
<evidence type="ECO:0000313" key="3">
    <source>
        <dbReference type="Proteomes" id="UP001161438"/>
    </source>
</evidence>